<dbReference type="InterPro" id="IPR020894">
    <property type="entry name" value="Cadherin_CS"/>
</dbReference>
<dbReference type="GO" id="GO:0048513">
    <property type="term" value="P:animal organ development"/>
    <property type="evidence" value="ECO:0007669"/>
    <property type="project" value="UniProtKB-ARBA"/>
</dbReference>
<comment type="caution">
    <text evidence="13">The sequence shown here is derived from an EMBL/GenBank/DDBJ whole genome shotgun (WGS) entry which is preliminary data.</text>
</comment>
<dbReference type="AlphaFoldDB" id="A0A368GAZ1"/>
<evidence type="ECO:0000256" key="8">
    <source>
        <dbReference type="ARBA" id="ARBA00023136"/>
    </source>
</evidence>
<dbReference type="PRINTS" id="PR00205">
    <property type="entry name" value="CADHERIN"/>
</dbReference>
<dbReference type="CDD" id="cd11304">
    <property type="entry name" value="Cadherin_repeat"/>
    <property type="match status" value="5"/>
</dbReference>
<evidence type="ECO:0000256" key="9">
    <source>
        <dbReference type="ARBA" id="ARBA00023157"/>
    </source>
</evidence>
<dbReference type="FunFam" id="2.60.40.60:FF:000039">
    <property type="entry name" value="FAT atypical cadherin 3"/>
    <property type="match status" value="1"/>
</dbReference>
<dbReference type="GO" id="GO:0007156">
    <property type="term" value="P:homophilic cell adhesion via plasma membrane adhesion molecules"/>
    <property type="evidence" value="ECO:0007669"/>
    <property type="project" value="InterPro"/>
</dbReference>
<accession>A0A368GAZ1</accession>
<dbReference type="PANTHER" id="PTHR24028">
    <property type="entry name" value="CADHERIN-87A"/>
    <property type="match status" value="1"/>
</dbReference>
<keyword evidence="8" id="KW-0472">Membrane</keyword>
<reference evidence="13 14" key="1">
    <citation type="submission" date="2014-10" db="EMBL/GenBank/DDBJ databases">
        <title>Draft genome of the hookworm Ancylostoma caninum.</title>
        <authorList>
            <person name="Mitreva M."/>
        </authorList>
    </citation>
    <scope>NUCLEOTIDE SEQUENCE [LARGE SCALE GENOMIC DNA]</scope>
    <source>
        <strain evidence="13 14">Baltimore</strain>
    </source>
</reference>
<proteinExistence type="predicted"/>
<dbReference type="PROSITE" id="PS50268">
    <property type="entry name" value="CADHERIN_2"/>
    <property type="match status" value="5"/>
</dbReference>
<dbReference type="GO" id="GO:0001736">
    <property type="term" value="P:establishment of planar polarity"/>
    <property type="evidence" value="ECO:0007669"/>
    <property type="project" value="UniProtKB-ARBA"/>
</dbReference>
<gene>
    <name evidence="13" type="ORF">ANCCAN_13906</name>
</gene>
<keyword evidence="3" id="KW-0812">Transmembrane</keyword>
<feature type="domain" description="Cadherin" evidence="12">
    <location>
        <begin position="3"/>
        <end position="102"/>
    </location>
</feature>
<dbReference type="GO" id="GO:0007163">
    <property type="term" value="P:establishment or maintenance of cell polarity"/>
    <property type="evidence" value="ECO:0007669"/>
    <property type="project" value="UniProtKB-ARBA"/>
</dbReference>
<keyword evidence="6" id="KW-0130">Cell adhesion</keyword>
<dbReference type="OrthoDB" id="6252479at2759"/>
<evidence type="ECO:0000313" key="14">
    <source>
        <dbReference type="Proteomes" id="UP000252519"/>
    </source>
</evidence>
<comment type="subcellular location">
    <subcellularLocation>
        <location evidence="1">Membrane</location>
        <topology evidence="1">Single-pass membrane protein</topology>
    </subcellularLocation>
</comment>
<dbReference type="SMART" id="SM00112">
    <property type="entry name" value="CA"/>
    <property type="match status" value="5"/>
</dbReference>
<dbReference type="GO" id="GO:0005886">
    <property type="term" value="C:plasma membrane"/>
    <property type="evidence" value="ECO:0007669"/>
    <property type="project" value="InterPro"/>
</dbReference>
<dbReference type="PANTHER" id="PTHR24028:SF328">
    <property type="entry name" value="CADHERIN-3"/>
    <property type="match status" value="1"/>
</dbReference>
<dbReference type="PROSITE" id="PS00232">
    <property type="entry name" value="CADHERIN_1"/>
    <property type="match status" value="2"/>
</dbReference>
<evidence type="ECO:0000256" key="2">
    <source>
        <dbReference type="ARBA" id="ARBA00022536"/>
    </source>
</evidence>
<name>A0A368GAZ1_ANCCA</name>
<dbReference type="GO" id="GO:0005509">
    <property type="term" value="F:calcium ion binding"/>
    <property type="evidence" value="ECO:0007669"/>
    <property type="project" value="UniProtKB-UniRule"/>
</dbReference>
<keyword evidence="2" id="KW-0245">EGF-like domain</keyword>
<keyword evidence="14" id="KW-1185">Reference proteome</keyword>
<evidence type="ECO:0000256" key="6">
    <source>
        <dbReference type="ARBA" id="ARBA00022889"/>
    </source>
</evidence>
<dbReference type="Proteomes" id="UP000252519">
    <property type="component" value="Unassembled WGS sequence"/>
</dbReference>
<dbReference type="Pfam" id="PF00028">
    <property type="entry name" value="Cadherin"/>
    <property type="match status" value="5"/>
</dbReference>
<feature type="domain" description="Cadherin" evidence="12">
    <location>
        <begin position="591"/>
        <end position="686"/>
    </location>
</feature>
<dbReference type="EMBL" id="JOJR01000299">
    <property type="protein sequence ID" value="RCN40170.1"/>
    <property type="molecule type" value="Genomic_DNA"/>
</dbReference>
<dbReference type="InterPro" id="IPR050174">
    <property type="entry name" value="Protocadherin/Cadherin-CA"/>
</dbReference>
<evidence type="ECO:0000256" key="1">
    <source>
        <dbReference type="ARBA" id="ARBA00004167"/>
    </source>
</evidence>
<evidence type="ECO:0000256" key="3">
    <source>
        <dbReference type="ARBA" id="ARBA00022692"/>
    </source>
</evidence>
<dbReference type="InterPro" id="IPR002126">
    <property type="entry name" value="Cadherin-like_dom"/>
</dbReference>
<dbReference type="Gene3D" id="2.60.40.60">
    <property type="entry name" value="Cadherins"/>
    <property type="match status" value="5"/>
</dbReference>
<feature type="domain" description="Cadherin" evidence="12">
    <location>
        <begin position="205"/>
        <end position="310"/>
    </location>
</feature>
<evidence type="ECO:0000256" key="7">
    <source>
        <dbReference type="ARBA" id="ARBA00022989"/>
    </source>
</evidence>
<evidence type="ECO:0000256" key="10">
    <source>
        <dbReference type="ARBA" id="ARBA00023180"/>
    </source>
</evidence>
<dbReference type="SUPFAM" id="SSF49313">
    <property type="entry name" value="Cadherin-like"/>
    <property type="match status" value="5"/>
</dbReference>
<evidence type="ECO:0000256" key="5">
    <source>
        <dbReference type="ARBA" id="ARBA00022837"/>
    </source>
</evidence>
<dbReference type="STRING" id="29170.A0A368GAZ1"/>
<evidence type="ECO:0000313" key="13">
    <source>
        <dbReference type="EMBL" id="RCN40170.1"/>
    </source>
</evidence>
<evidence type="ECO:0000256" key="4">
    <source>
        <dbReference type="ARBA" id="ARBA00022737"/>
    </source>
</evidence>
<protein>
    <submittedName>
        <fullName evidence="13">Cadherin domain protein</fullName>
    </submittedName>
</protein>
<organism evidence="13 14">
    <name type="scientific">Ancylostoma caninum</name>
    <name type="common">Dog hookworm</name>
    <dbReference type="NCBI Taxonomy" id="29170"/>
    <lineage>
        <taxon>Eukaryota</taxon>
        <taxon>Metazoa</taxon>
        <taxon>Ecdysozoa</taxon>
        <taxon>Nematoda</taxon>
        <taxon>Chromadorea</taxon>
        <taxon>Rhabditida</taxon>
        <taxon>Rhabditina</taxon>
        <taxon>Rhabditomorpha</taxon>
        <taxon>Strongyloidea</taxon>
        <taxon>Ancylostomatidae</taxon>
        <taxon>Ancylostomatinae</taxon>
        <taxon>Ancylostoma</taxon>
    </lineage>
</organism>
<feature type="domain" description="Cadherin" evidence="12">
    <location>
        <begin position="103"/>
        <end position="205"/>
    </location>
</feature>
<sequence length="801" mass="87376">MVEITVSENQTVHEPFYIVHATDKDKRKNGAITYSILSSHPPCPVMVQPLTGQLQLTDPLDFEKIKDFRIRIKAQDHGIPPRSTNMTLVIHVSDFNDNVPIFETTSYEAEVAENSPLMTTVLKVKARDADSRENGKVLYRITNGSSAFGIDEKTGMIYVNENIDRELQSIHNIIVTAQDQGEPSLSSSAPVRIHITDVNDNAPSCISVTTMVVPLDSTPATTVGTVVITDRDSGLNGTVVYRSQQSHPLFVVKSNGDVQLRRPLTDSDPTDVRLSIIASDQGTPRKSTVCHVQIRIGRGTSAVKIEEPFERNIRMPNNCQNGCFLRQLNATGVAKWQIQSNDISNHFSITDGKLAMTSHPQAPPPWSLSLILSDKEGRQKHLSIKIPAEPVKLSPLLAIGSKVASLGSKSKKKSGKFYYSLKNESSHFELDQATGDIYLVRKIRDLEGSQISLHYNRIDALTSESEAKQIDFEIGSGSVDAPYFNEDVMRVTVAEDAVIGTIVASVNASSPDPSAAPVYRLAEPSNRFAIDQYSGEVSVIEDLHWRESPHHLVVVATAGGGKTSMLLVVDVLDVNNNHPEIISANEVVTFAEAGRIIHYVVATDDDYGRNATVSYDIIADNSNCFAIDHKTGALSMLRRPPTPETTITVRASDHGSPALFVDQTLRIRYFEDGELRVAISDTAPVGSIVTTLPVDGKAAIRLFPTSSTFKIDDYGKVTLLTSVYPGIHQFSVLAKSPQGEIDSLTVVVEVTAAEKIGPRISSASCGSITVPENRPLKNFKHIVALNATGEAKFSIRGTVLH</sequence>
<dbReference type="GO" id="GO:0007411">
    <property type="term" value="P:axon guidance"/>
    <property type="evidence" value="ECO:0007669"/>
    <property type="project" value="UniProtKB-ARBA"/>
</dbReference>
<evidence type="ECO:0000256" key="11">
    <source>
        <dbReference type="PROSITE-ProRule" id="PRU00043"/>
    </source>
</evidence>
<evidence type="ECO:0000259" key="12">
    <source>
        <dbReference type="PROSITE" id="PS50268"/>
    </source>
</evidence>
<dbReference type="FunFam" id="2.60.40.60:FF:000020">
    <property type="entry name" value="Dachsous cadherin-related 1b"/>
    <property type="match status" value="1"/>
</dbReference>
<keyword evidence="9" id="KW-1015">Disulfide bond</keyword>
<dbReference type="InterPro" id="IPR015919">
    <property type="entry name" value="Cadherin-like_sf"/>
</dbReference>
<keyword evidence="5 11" id="KW-0106">Calcium</keyword>
<keyword evidence="10" id="KW-0325">Glycoprotein</keyword>
<feature type="domain" description="Cadherin" evidence="12">
    <location>
        <begin position="485"/>
        <end position="581"/>
    </location>
</feature>
<keyword evidence="7" id="KW-1133">Transmembrane helix</keyword>
<keyword evidence="4" id="KW-0677">Repeat</keyword>
<dbReference type="GO" id="GO:0048589">
    <property type="term" value="P:developmental growth"/>
    <property type="evidence" value="ECO:0007669"/>
    <property type="project" value="UniProtKB-ARBA"/>
</dbReference>